<dbReference type="Pfam" id="PF00067">
    <property type="entry name" value="p450"/>
    <property type="match status" value="2"/>
</dbReference>
<dbReference type="Proteomes" id="UP000054498">
    <property type="component" value="Unassembled WGS sequence"/>
</dbReference>
<dbReference type="GO" id="GO:0005506">
    <property type="term" value="F:iron ion binding"/>
    <property type="evidence" value="ECO:0007669"/>
    <property type="project" value="InterPro"/>
</dbReference>
<dbReference type="PRINTS" id="PR00385">
    <property type="entry name" value="P450"/>
</dbReference>
<dbReference type="AlphaFoldDB" id="A0A0D2MWH5"/>
<keyword evidence="4" id="KW-0503">Monooxygenase</keyword>
<dbReference type="EC" id="1.14.-.-" evidence="5"/>
<dbReference type="InterPro" id="IPR017972">
    <property type="entry name" value="Cyt_P450_CS"/>
</dbReference>
<dbReference type="GO" id="GO:0004497">
    <property type="term" value="F:monooxygenase activity"/>
    <property type="evidence" value="ECO:0007669"/>
    <property type="project" value="UniProtKB-KW"/>
</dbReference>
<dbReference type="GO" id="GO:0016705">
    <property type="term" value="F:oxidoreductase activity, acting on paired donors, with incorporation or reduction of molecular oxygen"/>
    <property type="evidence" value="ECO:0007669"/>
    <property type="project" value="InterPro"/>
</dbReference>
<keyword evidence="1 3" id="KW-0479">Metal-binding</keyword>
<evidence type="ECO:0000256" key="2">
    <source>
        <dbReference type="ARBA" id="ARBA00023004"/>
    </source>
</evidence>
<organism evidence="5 6">
    <name type="scientific">Monoraphidium neglectum</name>
    <dbReference type="NCBI Taxonomy" id="145388"/>
    <lineage>
        <taxon>Eukaryota</taxon>
        <taxon>Viridiplantae</taxon>
        <taxon>Chlorophyta</taxon>
        <taxon>core chlorophytes</taxon>
        <taxon>Chlorophyceae</taxon>
        <taxon>CS clade</taxon>
        <taxon>Sphaeropleales</taxon>
        <taxon>Selenastraceae</taxon>
        <taxon>Monoraphidium</taxon>
    </lineage>
</organism>
<dbReference type="EMBL" id="KK100316">
    <property type="protein sequence ID" value="KIZ06915.1"/>
    <property type="molecule type" value="Genomic_DNA"/>
</dbReference>
<keyword evidence="6" id="KW-1185">Reference proteome</keyword>
<dbReference type="RefSeq" id="XP_013905934.1">
    <property type="nucleotide sequence ID" value="XM_014050480.1"/>
</dbReference>
<dbReference type="PANTHER" id="PTHR24301:SF2">
    <property type="entry name" value="THROMBOXANE-A SYNTHASE"/>
    <property type="match status" value="1"/>
</dbReference>
<dbReference type="PANTHER" id="PTHR24301">
    <property type="entry name" value="THROMBOXANE-A SYNTHASE"/>
    <property type="match status" value="1"/>
</dbReference>
<dbReference type="STRING" id="145388.A0A0D2MWH5"/>
<dbReference type="OrthoDB" id="507451at2759"/>
<dbReference type="Gene3D" id="1.10.630.10">
    <property type="entry name" value="Cytochrome P450"/>
    <property type="match status" value="1"/>
</dbReference>
<comment type="cofactor">
    <cofactor evidence="3">
        <name>heme</name>
        <dbReference type="ChEBI" id="CHEBI:30413"/>
    </cofactor>
</comment>
<evidence type="ECO:0000256" key="4">
    <source>
        <dbReference type="RuleBase" id="RU000461"/>
    </source>
</evidence>
<evidence type="ECO:0000256" key="1">
    <source>
        <dbReference type="ARBA" id="ARBA00022723"/>
    </source>
</evidence>
<keyword evidence="3 4" id="KW-0349">Heme</keyword>
<keyword evidence="2 3" id="KW-0408">Iron</keyword>
<evidence type="ECO:0000313" key="5">
    <source>
        <dbReference type="EMBL" id="KIZ06915.1"/>
    </source>
</evidence>
<evidence type="ECO:0000313" key="6">
    <source>
        <dbReference type="Proteomes" id="UP000054498"/>
    </source>
</evidence>
<dbReference type="GeneID" id="25727569"/>
<comment type="similarity">
    <text evidence="4">Belongs to the cytochrome P450 family.</text>
</comment>
<dbReference type="PRINTS" id="PR00465">
    <property type="entry name" value="EP450IV"/>
</dbReference>
<dbReference type="InterPro" id="IPR036396">
    <property type="entry name" value="Cyt_P450_sf"/>
</dbReference>
<name>A0A0D2MWH5_9CHLO</name>
<proteinExistence type="inferred from homology"/>
<dbReference type="GO" id="GO:0020037">
    <property type="term" value="F:heme binding"/>
    <property type="evidence" value="ECO:0007669"/>
    <property type="project" value="InterPro"/>
</dbReference>
<dbReference type="SUPFAM" id="SSF48264">
    <property type="entry name" value="Cytochrome P450"/>
    <property type="match status" value="1"/>
</dbReference>
<protein>
    <submittedName>
        <fullName evidence="5">Cytochrome P450</fullName>
        <ecNumber evidence="5">1.14.-.-</ecNumber>
    </submittedName>
</protein>
<sequence>MAWQPAFASGSLAHYSSLMDSCAVRLCDMLEGAAKEGREVDIFRALGTMTMGVVGSTAFGIDFHTLDDPDSPSAEEGLRLVKASQTVFSSASLVAGTLYQPLMLFFPKAAPFVQWLARTLPDKKLLQVSQARATVREVGYGLIQNWRSAHPGQAAAGADKAGPPAAAKADATLEELQGEAPGLLVQAAARAGAPKATFGGADAASGINIVGTAKRGATDVEPGSFLGLLLRARDHASGAAKFSDATITAQASTFILAGYETTANALSYAVYNIALSPRVQERLLAEIDAFGRTRQVTHADLGEFPYVEAVVKEALRLYPPATMTSRVVSKQEGMYLVPGVTVEKGANLFTAPYCYQRDEAYWPRPLEFAPERFLPEGSALAPATDDAWTPFGAGPRMCIGWRFALNEAKIALVRLHQRFSFELRPGQVPLKLRLGMTLSPVDGVWVRPIARGGEGEALDVPPSAAA</sequence>
<accession>A0A0D2MWH5</accession>
<dbReference type="InterPro" id="IPR001128">
    <property type="entry name" value="Cyt_P450"/>
</dbReference>
<evidence type="ECO:0000256" key="3">
    <source>
        <dbReference type="PIRSR" id="PIRSR602403-1"/>
    </source>
</evidence>
<dbReference type="KEGG" id="mng:MNEG_1041"/>
<feature type="binding site" description="axial binding residue" evidence="3">
    <location>
        <position position="398"/>
    </location>
    <ligand>
        <name>heme</name>
        <dbReference type="ChEBI" id="CHEBI:30413"/>
    </ligand>
    <ligandPart>
        <name>Fe</name>
        <dbReference type="ChEBI" id="CHEBI:18248"/>
    </ligandPart>
</feature>
<keyword evidence="4 5" id="KW-0560">Oxidoreductase</keyword>
<reference evidence="5 6" key="1">
    <citation type="journal article" date="2013" name="BMC Genomics">
        <title>Reconstruction of the lipid metabolism for the microalga Monoraphidium neglectum from its genome sequence reveals characteristics suitable for biofuel production.</title>
        <authorList>
            <person name="Bogen C."/>
            <person name="Al-Dilaimi A."/>
            <person name="Albersmeier A."/>
            <person name="Wichmann J."/>
            <person name="Grundmann M."/>
            <person name="Rupp O."/>
            <person name="Lauersen K.J."/>
            <person name="Blifernez-Klassen O."/>
            <person name="Kalinowski J."/>
            <person name="Goesmann A."/>
            <person name="Mussgnug J.H."/>
            <person name="Kruse O."/>
        </authorList>
    </citation>
    <scope>NUCLEOTIDE SEQUENCE [LARGE SCALE GENOMIC DNA]</scope>
    <source>
        <strain evidence="5 6">SAG 48.87</strain>
    </source>
</reference>
<dbReference type="InterPro" id="IPR002403">
    <property type="entry name" value="Cyt_P450_E_grp-IV"/>
</dbReference>
<dbReference type="PROSITE" id="PS00086">
    <property type="entry name" value="CYTOCHROME_P450"/>
    <property type="match status" value="1"/>
</dbReference>
<gene>
    <name evidence="5" type="ORF">MNEG_1041</name>
</gene>